<protein>
    <submittedName>
        <fullName evidence="1">Uncharacterized protein</fullName>
    </submittedName>
</protein>
<dbReference type="AlphaFoldDB" id="A0A6H1ZP84"/>
<dbReference type="EMBL" id="MT144128">
    <property type="protein sequence ID" value="QJA49272.1"/>
    <property type="molecule type" value="Genomic_DNA"/>
</dbReference>
<reference evidence="1" key="1">
    <citation type="submission" date="2020-03" db="EMBL/GenBank/DDBJ databases">
        <title>The deep terrestrial virosphere.</title>
        <authorList>
            <person name="Holmfeldt K."/>
            <person name="Nilsson E."/>
            <person name="Simone D."/>
            <person name="Lopez-Fernandez M."/>
            <person name="Wu X."/>
            <person name="de Brujin I."/>
            <person name="Lundin D."/>
            <person name="Andersson A."/>
            <person name="Bertilsson S."/>
            <person name="Dopson M."/>
        </authorList>
    </citation>
    <scope>NUCLEOTIDE SEQUENCE</scope>
    <source>
        <strain evidence="1">TM448A01287</strain>
        <strain evidence="2">TM448B01325</strain>
    </source>
</reference>
<accession>A0A6H1ZP84</accession>
<proteinExistence type="predicted"/>
<evidence type="ECO:0000313" key="1">
    <source>
        <dbReference type="EMBL" id="QJA49272.1"/>
    </source>
</evidence>
<dbReference type="EMBL" id="MT144734">
    <property type="protein sequence ID" value="QJH98458.1"/>
    <property type="molecule type" value="Genomic_DNA"/>
</dbReference>
<name>A0A6H1ZP84_9ZZZZ</name>
<sequence>MKYNDMKKAAEKKDAMSDLTPTFYQFEKKGDGFVGRLKHVVSVQSSLSEGSYNQYLFDTDDGLIKCAFGAATDKEVEAVFKVGNVYSVEFLGKLKISNKRTVNKFSIMEIDEAAIAGEEQNKDVPF</sequence>
<organism evidence="1">
    <name type="scientific">viral metagenome</name>
    <dbReference type="NCBI Taxonomy" id="1070528"/>
    <lineage>
        <taxon>unclassified sequences</taxon>
        <taxon>metagenomes</taxon>
        <taxon>organismal metagenomes</taxon>
    </lineage>
</organism>
<evidence type="ECO:0000313" key="2">
    <source>
        <dbReference type="EMBL" id="QJH98458.1"/>
    </source>
</evidence>
<gene>
    <name evidence="1" type="ORF">TM448A01287_0003</name>
    <name evidence="2" type="ORF">TM448B01325_0017</name>
</gene>